<dbReference type="PIRSF" id="PIRSF028520">
    <property type="entry name" value="UCP028520"/>
    <property type="match status" value="1"/>
</dbReference>
<keyword evidence="5" id="KW-1185">Reference proteome</keyword>
<protein>
    <recommendedName>
        <fullName evidence="3">N-acetyltransferase domain-containing protein</fullName>
    </recommendedName>
</protein>
<dbReference type="EMBL" id="SNXZ01000010">
    <property type="protein sequence ID" value="TDP90500.1"/>
    <property type="molecule type" value="Genomic_DNA"/>
</dbReference>
<dbReference type="PROSITE" id="PS51186">
    <property type="entry name" value="GNAT"/>
    <property type="match status" value="1"/>
</dbReference>
<gene>
    <name evidence="4" type="ORF">EV186_11040</name>
</gene>
<dbReference type="Gene3D" id="3.40.630.30">
    <property type="match status" value="1"/>
</dbReference>
<dbReference type="GO" id="GO:0016747">
    <property type="term" value="F:acyltransferase activity, transferring groups other than amino-acyl groups"/>
    <property type="evidence" value="ECO:0007669"/>
    <property type="project" value="InterPro"/>
</dbReference>
<name>A0A4R6RUC6_LABRH</name>
<dbReference type="InterPro" id="IPR016890">
    <property type="entry name" value="UCP028520"/>
</dbReference>
<evidence type="ECO:0000259" key="3">
    <source>
        <dbReference type="PROSITE" id="PS51186"/>
    </source>
</evidence>
<sequence length="158" mass="16740">MLLRPISPADLPELLTVNNAAVPNVNELDAGRFAELGGMAELATVATDGDTLLGFVLAMAEGADYDSANYLWFSARYPRFLYVDRVIVAESGRGAGTGTALYKAVFDHAGPGVPVTCEVNVRPPNEGSMRFHLRHGFTEVGRQDTEGGTKTVALLAAG</sequence>
<evidence type="ECO:0000313" key="5">
    <source>
        <dbReference type="Proteomes" id="UP000295444"/>
    </source>
</evidence>
<dbReference type="AlphaFoldDB" id="A0A4R6RUC6"/>
<evidence type="ECO:0000256" key="1">
    <source>
        <dbReference type="ARBA" id="ARBA00022679"/>
    </source>
</evidence>
<evidence type="ECO:0000313" key="4">
    <source>
        <dbReference type="EMBL" id="TDP90500.1"/>
    </source>
</evidence>
<dbReference type="InterPro" id="IPR050832">
    <property type="entry name" value="Bact_Acetyltransf"/>
</dbReference>
<comment type="caution">
    <text evidence="4">The sequence shown here is derived from an EMBL/GenBank/DDBJ whole genome shotgun (WGS) entry which is preliminary data.</text>
</comment>
<dbReference type="InterPro" id="IPR016181">
    <property type="entry name" value="Acyl_CoA_acyltransferase"/>
</dbReference>
<reference evidence="4 5" key="1">
    <citation type="submission" date="2019-03" db="EMBL/GenBank/DDBJ databases">
        <title>Genomic Encyclopedia of Type Strains, Phase IV (KMG-IV): sequencing the most valuable type-strain genomes for metagenomic binning, comparative biology and taxonomic classification.</title>
        <authorList>
            <person name="Goeker M."/>
        </authorList>
    </citation>
    <scope>NUCLEOTIDE SEQUENCE [LARGE SCALE GENOMIC DNA]</scope>
    <source>
        <strain evidence="4 5">DSM 45361</strain>
    </source>
</reference>
<dbReference type="Pfam" id="PF00583">
    <property type="entry name" value="Acetyltransf_1"/>
    <property type="match status" value="1"/>
</dbReference>
<dbReference type="InterPro" id="IPR000182">
    <property type="entry name" value="GNAT_dom"/>
</dbReference>
<dbReference type="Proteomes" id="UP000295444">
    <property type="component" value="Unassembled WGS sequence"/>
</dbReference>
<evidence type="ECO:0000256" key="2">
    <source>
        <dbReference type="ARBA" id="ARBA00023315"/>
    </source>
</evidence>
<proteinExistence type="predicted"/>
<dbReference type="SUPFAM" id="SSF55729">
    <property type="entry name" value="Acyl-CoA N-acyltransferases (Nat)"/>
    <property type="match status" value="1"/>
</dbReference>
<accession>A0A4R6RUC6</accession>
<feature type="domain" description="N-acetyltransferase" evidence="3">
    <location>
        <begin position="1"/>
        <end position="158"/>
    </location>
</feature>
<keyword evidence="2" id="KW-0012">Acyltransferase</keyword>
<organism evidence="4 5">
    <name type="scientific">Labedaea rhizosphaerae</name>
    <dbReference type="NCBI Taxonomy" id="598644"/>
    <lineage>
        <taxon>Bacteria</taxon>
        <taxon>Bacillati</taxon>
        <taxon>Actinomycetota</taxon>
        <taxon>Actinomycetes</taxon>
        <taxon>Pseudonocardiales</taxon>
        <taxon>Pseudonocardiaceae</taxon>
        <taxon>Labedaea</taxon>
    </lineage>
</organism>
<dbReference type="PANTHER" id="PTHR43877">
    <property type="entry name" value="AMINOALKYLPHOSPHONATE N-ACETYLTRANSFERASE-RELATED-RELATED"/>
    <property type="match status" value="1"/>
</dbReference>
<dbReference type="RefSeq" id="WP_208115966.1">
    <property type="nucleotide sequence ID" value="NZ_SNXZ01000010.1"/>
</dbReference>
<keyword evidence="1" id="KW-0808">Transferase</keyword>